<reference evidence="2" key="1">
    <citation type="submission" date="2017-04" db="EMBL/GenBank/DDBJ databases">
        <title>Function of individual gut microbiota members based on whole genome sequencing of pure cultures obtained from chicken caecum.</title>
        <authorList>
            <person name="Medvecky M."/>
            <person name="Cejkova D."/>
            <person name="Polansky O."/>
            <person name="Karasova D."/>
            <person name="Kubasova T."/>
            <person name="Cizek A."/>
            <person name="Rychlik I."/>
        </authorList>
    </citation>
    <scope>NUCLEOTIDE SEQUENCE [LARGE SCALE GENOMIC DNA]</scope>
    <source>
        <strain evidence="2">An175</strain>
    </source>
</reference>
<dbReference type="Proteomes" id="UP000196386">
    <property type="component" value="Unassembled WGS sequence"/>
</dbReference>
<sequence length="100" mass="11145">MRDTLENLYFGNITPNDQIVKSGTALKKAMEQSAECEEKLTALLEDKEKTLLLRLINAENEIGSTMALENFVLGFRLGVRMILEALDEDDGSLIDPNKEG</sequence>
<evidence type="ECO:0000313" key="2">
    <source>
        <dbReference type="Proteomes" id="UP000196386"/>
    </source>
</evidence>
<dbReference type="EMBL" id="NFKP01000001">
    <property type="protein sequence ID" value="OUP71456.1"/>
    <property type="molecule type" value="Genomic_DNA"/>
</dbReference>
<accession>A0A1Y4N3E5</accession>
<evidence type="ECO:0000313" key="1">
    <source>
        <dbReference type="EMBL" id="OUP71456.1"/>
    </source>
</evidence>
<dbReference type="Pfam" id="PF20648">
    <property type="entry name" value="DUF6809"/>
    <property type="match status" value="1"/>
</dbReference>
<proteinExistence type="predicted"/>
<organism evidence="1 2">
    <name type="scientific">Anaerotruncus colihominis</name>
    <dbReference type="NCBI Taxonomy" id="169435"/>
    <lineage>
        <taxon>Bacteria</taxon>
        <taxon>Bacillati</taxon>
        <taxon>Bacillota</taxon>
        <taxon>Clostridia</taxon>
        <taxon>Eubacteriales</taxon>
        <taxon>Oscillospiraceae</taxon>
        <taxon>Anaerotruncus</taxon>
    </lineage>
</organism>
<dbReference type="AlphaFoldDB" id="A0A1Y4N3E5"/>
<protein>
    <submittedName>
        <fullName evidence="1">Uncharacterized protein</fullName>
    </submittedName>
</protein>
<dbReference type="RefSeq" id="WP_087299026.1">
    <property type="nucleotide sequence ID" value="NZ_NFKP01000001.1"/>
</dbReference>
<comment type="caution">
    <text evidence="1">The sequence shown here is derived from an EMBL/GenBank/DDBJ whole genome shotgun (WGS) entry which is preliminary data.</text>
</comment>
<dbReference type="InterPro" id="IPR049215">
    <property type="entry name" value="DUF6809"/>
</dbReference>
<name>A0A1Y4N3E5_9FIRM</name>
<gene>
    <name evidence="1" type="ORF">B5F11_00845</name>
</gene>